<dbReference type="Gene3D" id="1.20.120.1630">
    <property type="match status" value="1"/>
</dbReference>
<evidence type="ECO:0000313" key="2">
    <source>
        <dbReference type="EMBL" id="GAG87967.1"/>
    </source>
</evidence>
<feature type="transmembrane region" description="Helical" evidence="1">
    <location>
        <begin position="27"/>
        <end position="44"/>
    </location>
</feature>
<sequence>MTFGLTLLSLGTSPVMPITLNEQIAHIIIIFIWFGEVLAYIILAKIEELSLKSKFGDIYLKYTNNVPFMIPFLKLKKYKNIKEIKDKNHK</sequence>
<protein>
    <submittedName>
        <fullName evidence="2">Uncharacterized protein</fullName>
    </submittedName>
</protein>
<evidence type="ECO:0000256" key="1">
    <source>
        <dbReference type="SAM" id="Phobius"/>
    </source>
</evidence>
<name>X1C3Q5_9ZZZZ</name>
<organism evidence="2">
    <name type="scientific">marine sediment metagenome</name>
    <dbReference type="NCBI Taxonomy" id="412755"/>
    <lineage>
        <taxon>unclassified sequences</taxon>
        <taxon>metagenomes</taxon>
        <taxon>ecological metagenomes</taxon>
    </lineage>
</organism>
<keyword evidence="1" id="KW-0472">Membrane</keyword>
<comment type="caution">
    <text evidence="2">The sequence shown here is derived from an EMBL/GenBank/DDBJ whole genome shotgun (WGS) entry which is preliminary data.</text>
</comment>
<reference evidence="2" key="1">
    <citation type="journal article" date="2014" name="Front. Microbiol.">
        <title>High frequency of phylogenetically diverse reductive dehalogenase-homologous genes in deep subseafloor sedimentary metagenomes.</title>
        <authorList>
            <person name="Kawai M."/>
            <person name="Futagami T."/>
            <person name="Toyoda A."/>
            <person name="Takaki Y."/>
            <person name="Nishi S."/>
            <person name="Hori S."/>
            <person name="Arai W."/>
            <person name="Tsubouchi T."/>
            <person name="Morono Y."/>
            <person name="Uchiyama I."/>
            <person name="Ito T."/>
            <person name="Fujiyama A."/>
            <person name="Inagaki F."/>
            <person name="Takami H."/>
        </authorList>
    </citation>
    <scope>NUCLEOTIDE SEQUENCE</scope>
    <source>
        <strain evidence="2">Expedition CK06-06</strain>
    </source>
</reference>
<gene>
    <name evidence="2" type="ORF">S01H4_28733</name>
</gene>
<dbReference type="EMBL" id="BART01014379">
    <property type="protein sequence ID" value="GAG87967.1"/>
    <property type="molecule type" value="Genomic_DNA"/>
</dbReference>
<accession>X1C3Q5</accession>
<keyword evidence="1" id="KW-1133">Transmembrane helix</keyword>
<feature type="non-terminal residue" evidence="2">
    <location>
        <position position="90"/>
    </location>
</feature>
<keyword evidence="1" id="KW-0812">Transmembrane</keyword>
<proteinExistence type="predicted"/>
<dbReference type="AlphaFoldDB" id="X1C3Q5"/>